<evidence type="ECO:0000313" key="4">
    <source>
        <dbReference type="Proteomes" id="UP000245910"/>
    </source>
</evidence>
<sequence>MTICSLCSPALSSPSRLPTLPESWNSGCGILESSSTPYFVADRDNDTPPEEIGLPHHVGLDALTESAKKCSLCEIILETVGKFIEGLKKVEQDPHYRYFVLERQNHGIPEKWPFKLVQRLDNGDGFAVLATSKNRRYMYLMDVFGFCVDPADSLYSIMTRGAGAGEAGSSLPKGRIRGSKVGPDAGSKETLSVVTGWVNDCVQSHDCCQPPAETRLPSRILDLEALNDPNKIRLLETAGDEKYGSYITLSYCWGSDPTFHVRTTHSTMSSHLDSIEVDALPQTYKDAIMITRHLGIRFLWIDSLCICQDDAEDWARESASMQQVYARAYLSIAADNAAGSEQGFLKREDRSYVPATINTSTNTGDSSESNEVAGYIFEVPPNKAHHARAWMIFNKEPLTKRGWAMQERLLPIRALHFGNDQMFFECNCHLLSEDGVEVKGRWNSLYPLKEKGFKDIARKSRVSATHQLWYLILEDFFHRKVTLKSDRLPAISGLATMFQSRLTEEMVSKNGSGNVQYVAGLWSNALIEGLGWSTLGRKEPIALPDHKPLPGAENYIAPTWSPASFDDVSAHGMTMPGWADVATVTEFSVTPKTMHNPFGELIDGWIRIRGPMIKLSLSELPDEDQEKLGTWRRNMRLCTPGGDEYGSYCSIDSVHGQNEETRAWIKDNEIFALVLSVKKDEKGEMNVQRTYHAMMVMHLSQDKRVVPGRNEFRRVGTVFLSDDKLGDGKESVEDVEKFVELVLV</sequence>
<dbReference type="PANTHER" id="PTHR33112">
    <property type="entry name" value="DOMAIN PROTEIN, PUTATIVE-RELATED"/>
    <property type="match status" value="1"/>
</dbReference>
<feature type="region of interest" description="Disordered" evidence="1">
    <location>
        <begin position="164"/>
        <end position="184"/>
    </location>
</feature>
<name>A0A2L2TED3_9HYPO</name>
<dbReference type="KEGG" id="fvn:FVRRES_12603"/>
<reference evidence="4" key="1">
    <citation type="submission" date="2014-10" db="EMBL/GenBank/DDBJ databases">
        <authorList>
            <person name="King R."/>
        </authorList>
    </citation>
    <scope>NUCLEOTIDE SEQUENCE [LARGE SCALE GENOMIC DNA]</scope>
    <source>
        <strain evidence="4">A3/5</strain>
    </source>
</reference>
<dbReference type="InterPro" id="IPR010730">
    <property type="entry name" value="HET"/>
</dbReference>
<evidence type="ECO:0000259" key="2">
    <source>
        <dbReference type="Pfam" id="PF06985"/>
    </source>
</evidence>
<protein>
    <recommendedName>
        <fullName evidence="2">Heterokaryon incompatibility domain-containing protein</fullName>
    </recommendedName>
</protein>
<evidence type="ECO:0000313" key="3">
    <source>
        <dbReference type="EMBL" id="CEI39912.1"/>
    </source>
</evidence>
<dbReference type="AlphaFoldDB" id="A0A2L2TED3"/>
<dbReference type="EMBL" id="LN649232">
    <property type="protein sequence ID" value="CEI39912.1"/>
    <property type="molecule type" value="Genomic_DNA"/>
</dbReference>
<dbReference type="PANTHER" id="PTHR33112:SF16">
    <property type="entry name" value="HETEROKARYON INCOMPATIBILITY DOMAIN-CONTAINING PROTEIN"/>
    <property type="match status" value="1"/>
</dbReference>
<evidence type="ECO:0000256" key="1">
    <source>
        <dbReference type="SAM" id="MobiDB-lite"/>
    </source>
</evidence>
<keyword evidence="4" id="KW-1185">Reference proteome</keyword>
<organism evidence="3 4">
    <name type="scientific">Fusarium venenatum</name>
    <dbReference type="NCBI Taxonomy" id="56646"/>
    <lineage>
        <taxon>Eukaryota</taxon>
        <taxon>Fungi</taxon>
        <taxon>Dikarya</taxon>
        <taxon>Ascomycota</taxon>
        <taxon>Pezizomycotina</taxon>
        <taxon>Sordariomycetes</taxon>
        <taxon>Hypocreomycetidae</taxon>
        <taxon>Hypocreales</taxon>
        <taxon>Nectriaceae</taxon>
        <taxon>Fusarium</taxon>
    </lineage>
</organism>
<dbReference type="OrthoDB" id="47007at2759"/>
<dbReference type="GeneID" id="37264234"/>
<dbReference type="Pfam" id="PF06985">
    <property type="entry name" value="HET"/>
    <property type="match status" value="1"/>
</dbReference>
<accession>A0A2L2TED3</accession>
<proteinExistence type="predicted"/>
<feature type="domain" description="Heterokaryon incompatibility" evidence="2">
    <location>
        <begin position="246"/>
        <end position="407"/>
    </location>
</feature>
<dbReference type="Proteomes" id="UP000245910">
    <property type="component" value="Chromosome IIII"/>
</dbReference>
<dbReference type="RefSeq" id="XP_025582302.1">
    <property type="nucleotide sequence ID" value="XM_025727879.2"/>
</dbReference>
<dbReference type="STRING" id="56646.A0A2L2TED3"/>